<evidence type="ECO:0000313" key="4">
    <source>
        <dbReference type="RefSeq" id="XP_014670685.1"/>
    </source>
</evidence>
<dbReference type="Pfam" id="PF12799">
    <property type="entry name" value="LRR_4"/>
    <property type="match status" value="2"/>
</dbReference>
<dbReference type="InterPro" id="IPR032675">
    <property type="entry name" value="LRR_dom_sf"/>
</dbReference>
<sequence length="1342" mass="152078">METPEMDPNAKQPDAPQQPVARTSKENILYELCISNGIPYKILKEEEVFHAKFLEAFFTCFTLSQMQYLECFPNLTTLYLVGQSMPRIRGVETLRLLQELWICEADLEVIDGLSNNTNLRKLYLYCNKIRKIENLNHLAKLEVLWLCSNRIKAVEGLHDLKDLRELNLADNNIMTLDQSLNALTKLKGLNISGNRITSFKELFNLSKLPALRNLDLWDISYTPNPICLLCNYMALVLYTLPNLVKLDNQDVTGKSLRASIVNIITKKRMYYTMCKKTLEKKAVVESHSLEEKVKQLLTIPRACIAALALIVQEADRQLSKEGKQNAGEESSEVKAHKAKQVTLKDRMQRWEGKVAAVVEHLTTKDAEIRRKCDIAIAKLSCEMQSGGNITFEDGTSNNPWYTVCEHFVSSRFNPDDFKPYGFNKLRVKNVTRVQNPLLISNFENHLHREVQDDDIEVSCNIEENTLDYLFYVFDPTITNEQIMEAVVDGFHYPDYYQKVRGDAGVPLASTLYLCDRKRLDHALEQVGCDNEASGYISNVTVLVCEVLLGERITQHFPKRAIKLEEYPVTECVYRVNQVDRLGVDECSCENKGVEWFIFNPEQVLPEYLVQVEYTNNKIEQQEKQFSAIYLELENLTSDVDDNIIAMKPVVTLRDPMSDITPEFLLKDCAVADLQSITDLNLHALGLTQMSGLGSLKNLTNLIVTCNELTSLQDLSNITSLETVDASFNKITTLEHMKNLCGLKSLNVDRNMLNEFRVQLAVLRKQAPLLEKLSLKENPLNKRLAGDVRLRIIGRLKGLTELNGEPVTEDEVKEAFQFIDHRRVTQSLLQSGWCPGARTELTIPPWLSLNNNAQLLFSICKIRAKADNVSKITSLCFDGQKLGKLSDMGKLVNLKYASFNNNQITKIEGLEECCHLEELAMEHNCITRVEGLSTLQKLQSLHLAHNEIASVDATVLGCLRCLTYLSLEDNRIASLAGLEKVTTLVELYFSNNLVANISEIPSLKSMTFLWVLDLSENPVSVDKNYRLHVAYFVQSLKMLDGERVSEQEIEAACHAFGGWLSLDMLAEQLGHRHFDDVLQLDLVNLGIRHMDSSMAGQLTNLRSLNMENNNLTTLAGIECLVNLKVLCVNNNKIENIQEQTSRPGSANSDDGVSTETVMPSIEVLHIASNGITDMVALKLGCVPNLTTLFLQGNEITVVKGLEQLRELKELVLDRNKIKLLTETSFCCQWKLQELHMEENRVKDLTFLTGLDNLEVLFLSGNRIEQLVEVQKLESLSNLRELSVVNNSVSRKLLHRPLIVFRQPNIEILDGIPVTPEERMKADLYFSDQPVRVQIHRDSLLCVT</sequence>
<feature type="non-terminal residue" evidence="4">
    <location>
        <position position="1342"/>
    </location>
</feature>
<dbReference type="SMART" id="SM00364">
    <property type="entry name" value="LRR_BAC"/>
    <property type="match status" value="6"/>
</dbReference>
<dbReference type="SMART" id="SM00369">
    <property type="entry name" value="LRR_TYP"/>
    <property type="match status" value="13"/>
</dbReference>
<dbReference type="Gene3D" id="3.90.228.10">
    <property type="match status" value="1"/>
</dbReference>
<protein>
    <submittedName>
        <fullName evidence="4">Leucine-rich repeat-containing protein 9-like</fullName>
    </submittedName>
</protein>
<name>A0ABM1EER4_PRICU</name>
<keyword evidence="1" id="KW-0433">Leucine-rich repeat</keyword>
<evidence type="ECO:0000313" key="3">
    <source>
        <dbReference type="Proteomes" id="UP000695022"/>
    </source>
</evidence>
<keyword evidence="3" id="KW-1185">Reference proteome</keyword>
<dbReference type="SUPFAM" id="SSF52058">
    <property type="entry name" value="L domain-like"/>
    <property type="match status" value="2"/>
</dbReference>
<dbReference type="SUPFAM" id="SSF52075">
    <property type="entry name" value="Outer arm dynein light chain 1"/>
    <property type="match status" value="1"/>
</dbReference>
<dbReference type="PANTHER" id="PTHR46652:SF3">
    <property type="entry name" value="LEUCINE-RICH REPEAT-CONTAINING PROTEIN 9"/>
    <property type="match status" value="1"/>
</dbReference>
<organism evidence="3 4">
    <name type="scientific">Priapulus caudatus</name>
    <name type="common">Priapulid worm</name>
    <dbReference type="NCBI Taxonomy" id="37621"/>
    <lineage>
        <taxon>Eukaryota</taxon>
        <taxon>Metazoa</taxon>
        <taxon>Ecdysozoa</taxon>
        <taxon>Scalidophora</taxon>
        <taxon>Priapulida</taxon>
        <taxon>Priapulimorpha</taxon>
        <taxon>Priapulimorphida</taxon>
        <taxon>Priapulidae</taxon>
        <taxon>Priapulus</taxon>
    </lineage>
</organism>
<evidence type="ECO:0000256" key="1">
    <source>
        <dbReference type="ARBA" id="ARBA00022614"/>
    </source>
</evidence>
<dbReference type="InterPro" id="IPR001611">
    <property type="entry name" value="Leu-rich_rpt"/>
</dbReference>
<dbReference type="Pfam" id="PF14580">
    <property type="entry name" value="LRR_9"/>
    <property type="match status" value="2"/>
</dbReference>
<dbReference type="PROSITE" id="PS51450">
    <property type="entry name" value="LRR"/>
    <property type="match status" value="13"/>
</dbReference>
<dbReference type="GeneID" id="106811535"/>
<dbReference type="PANTHER" id="PTHR46652">
    <property type="entry name" value="LEUCINE-RICH REPEAT AND IQ DOMAIN-CONTAINING PROTEIN 1-RELATED"/>
    <property type="match status" value="1"/>
</dbReference>
<dbReference type="InterPro" id="IPR050836">
    <property type="entry name" value="SDS22/Internalin_LRR"/>
</dbReference>
<evidence type="ECO:0000256" key="2">
    <source>
        <dbReference type="ARBA" id="ARBA00022737"/>
    </source>
</evidence>
<keyword evidence="2" id="KW-0677">Repeat</keyword>
<dbReference type="InterPro" id="IPR025875">
    <property type="entry name" value="Leu-rich_rpt_4"/>
</dbReference>
<dbReference type="Gene3D" id="3.80.10.10">
    <property type="entry name" value="Ribonuclease Inhibitor"/>
    <property type="match status" value="7"/>
</dbReference>
<proteinExistence type="predicted"/>
<gene>
    <name evidence="4" type="primary">LOC106811535</name>
</gene>
<dbReference type="SMART" id="SM00365">
    <property type="entry name" value="LRR_SD22"/>
    <property type="match status" value="15"/>
</dbReference>
<accession>A0ABM1EER4</accession>
<dbReference type="RefSeq" id="XP_014670685.1">
    <property type="nucleotide sequence ID" value="XM_014815199.1"/>
</dbReference>
<dbReference type="InterPro" id="IPR003591">
    <property type="entry name" value="Leu-rich_rpt_typical-subtyp"/>
</dbReference>
<dbReference type="Proteomes" id="UP000695022">
    <property type="component" value="Unplaced"/>
</dbReference>
<reference evidence="4" key="1">
    <citation type="submission" date="2025-08" db="UniProtKB">
        <authorList>
            <consortium name="RefSeq"/>
        </authorList>
    </citation>
    <scope>IDENTIFICATION</scope>
</reference>
<dbReference type="Pfam" id="PF13855">
    <property type="entry name" value="LRR_8"/>
    <property type="match status" value="1"/>
</dbReference>